<dbReference type="Proteomes" id="UP000031668">
    <property type="component" value="Unassembled WGS sequence"/>
</dbReference>
<accession>A0A0C2NGR6</accession>
<gene>
    <name evidence="2" type="ORF">RF11_12504</name>
</gene>
<dbReference type="AlphaFoldDB" id="A0A0C2NGR6"/>
<name>A0A0C2NGR6_THEKT</name>
<protein>
    <submittedName>
        <fullName evidence="2">Uncharacterized protein</fullName>
    </submittedName>
</protein>
<evidence type="ECO:0000256" key="1">
    <source>
        <dbReference type="SAM" id="Coils"/>
    </source>
</evidence>
<organism evidence="2 3">
    <name type="scientific">Thelohanellus kitauei</name>
    <name type="common">Myxosporean</name>
    <dbReference type="NCBI Taxonomy" id="669202"/>
    <lineage>
        <taxon>Eukaryota</taxon>
        <taxon>Metazoa</taxon>
        <taxon>Cnidaria</taxon>
        <taxon>Myxozoa</taxon>
        <taxon>Myxosporea</taxon>
        <taxon>Bivalvulida</taxon>
        <taxon>Platysporina</taxon>
        <taxon>Myxobolidae</taxon>
        <taxon>Thelohanellus</taxon>
    </lineage>
</organism>
<evidence type="ECO:0000313" key="3">
    <source>
        <dbReference type="Proteomes" id="UP000031668"/>
    </source>
</evidence>
<feature type="coiled-coil region" evidence="1">
    <location>
        <begin position="110"/>
        <end position="144"/>
    </location>
</feature>
<dbReference type="EMBL" id="JWZT01000939">
    <property type="protein sequence ID" value="KII73172.1"/>
    <property type="molecule type" value="Genomic_DNA"/>
</dbReference>
<sequence>MIHPTPTPTVETWPTATQAAVPPHLFIEEILKGTSLADFVLSGELPDAVEECLRRERHLICVTFQDSFSSNPVPYFPAFEVLKIEKDRTELHPYRGRKIRKIIKKKFSHILTEEKALEAERQEKEALLKKIQEKEERIEKMKQVVDSLI</sequence>
<evidence type="ECO:0000313" key="2">
    <source>
        <dbReference type="EMBL" id="KII73172.1"/>
    </source>
</evidence>
<proteinExistence type="predicted"/>
<keyword evidence="3" id="KW-1185">Reference proteome</keyword>
<keyword evidence="1" id="KW-0175">Coiled coil</keyword>
<comment type="caution">
    <text evidence="2">The sequence shown here is derived from an EMBL/GenBank/DDBJ whole genome shotgun (WGS) entry which is preliminary data.</text>
</comment>
<reference evidence="2 3" key="1">
    <citation type="journal article" date="2014" name="Genome Biol. Evol.">
        <title>The genome of the myxosporean Thelohanellus kitauei shows adaptations to nutrient acquisition within its fish host.</title>
        <authorList>
            <person name="Yang Y."/>
            <person name="Xiong J."/>
            <person name="Zhou Z."/>
            <person name="Huo F."/>
            <person name="Miao W."/>
            <person name="Ran C."/>
            <person name="Liu Y."/>
            <person name="Zhang J."/>
            <person name="Feng J."/>
            <person name="Wang M."/>
            <person name="Wang M."/>
            <person name="Wang L."/>
            <person name="Yao B."/>
        </authorList>
    </citation>
    <scope>NUCLEOTIDE SEQUENCE [LARGE SCALE GENOMIC DNA]</scope>
    <source>
        <strain evidence="2">Wuqing</strain>
    </source>
</reference>